<keyword evidence="3" id="KW-1185">Reference proteome</keyword>
<name>A0A897NS05_9EURY</name>
<evidence type="ECO:0000256" key="1">
    <source>
        <dbReference type="SAM" id="Phobius"/>
    </source>
</evidence>
<dbReference type="EMBL" id="CP064791">
    <property type="protein sequence ID" value="QSG15622.1"/>
    <property type="molecule type" value="Genomic_DNA"/>
</dbReference>
<feature type="transmembrane region" description="Helical" evidence="1">
    <location>
        <begin position="6"/>
        <end position="24"/>
    </location>
</feature>
<sequence length="234" mass="24981">MIDLLVISILLFQGAILGLLVVAVRRRNVAAAVNAFGSLVLALLPTALDAVVRTGSGQALAFDPSLALWLGVAGFLHSLGMLGPYDSTWWWDHLTHTVSAALVAALLYAAFVVTVPSLTEHTPWPGGVGALTVVCTLVIGVFWELIELVAREIGDWYDIEPVLVYYGWEDTGLDLVFDVVGALVVVVLDVRIFVSTVERFPAVTERLLVASGWLVLLGSIAMALFVAVSGSIRG</sequence>
<gene>
    <name evidence="2" type="ORF">HSEST_2106</name>
</gene>
<protein>
    <submittedName>
        <fullName evidence="2">Putative membrane protein</fullName>
    </submittedName>
</protein>
<dbReference type="AlphaFoldDB" id="A0A897NS05"/>
<proteinExistence type="predicted"/>
<keyword evidence="1" id="KW-0812">Transmembrane</keyword>
<dbReference type="Pfam" id="PF09997">
    <property type="entry name" value="DUF2238"/>
    <property type="match status" value="1"/>
</dbReference>
<dbReference type="RefSeq" id="WP_229120884.1">
    <property type="nucleotide sequence ID" value="NZ_CP064791.1"/>
</dbReference>
<feature type="transmembrane region" description="Helical" evidence="1">
    <location>
        <begin position="31"/>
        <end position="48"/>
    </location>
</feature>
<accession>A0A897NS05</accession>
<keyword evidence="1" id="KW-1133">Transmembrane helix</keyword>
<organism evidence="2 3">
    <name type="scientific">Halapricum desulfuricans</name>
    <dbReference type="NCBI Taxonomy" id="2841257"/>
    <lineage>
        <taxon>Archaea</taxon>
        <taxon>Methanobacteriati</taxon>
        <taxon>Methanobacteriota</taxon>
        <taxon>Stenosarchaea group</taxon>
        <taxon>Halobacteria</taxon>
        <taxon>Halobacteriales</taxon>
        <taxon>Haloarculaceae</taxon>
        <taxon>Halapricum</taxon>
    </lineage>
</organism>
<feature type="transmembrane region" description="Helical" evidence="1">
    <location>
        <begin position="175"/>
        <end position="194"/>
    </location>
</feature>
<feature type="transmembrane region" description="Helical" evidence="1">
    <location>
        <begin position="124"/>
        <end position="146"/>
    </location>
</feature>
<keyword evidence="1" id="KW-0472">Membrane</keyword>
<dbReference type="InterPro" id="IPR014509">
    <property type="entry name" value="YjdF-like"/>
</dbReference>
<feature type="transmembrane region" description="Helical" evidence="1">
    <location>
        <begin position="97"/>
        <end position="118"/>
    </location>
</feature>
<dbReference type="GeneID" id="68858739"/>
<evidence type="ECO:0000313" key="2">
    <source>
        <dbReference type="EMBL" id="QSG15622.1"/>
    </source>
</evidence>
<dbReference type="Proteomes" id="UP000663292">
    <property type="component" value="Chromosome"/>
</dbReference>
<reference evidence="2 3" key="1">
    <citation type="submission" date="2020-11" db="EMBL/GenBank/DDBJ databases">
        <title>Carbohydrate-dependent, anaerobic sulfur respiration: A novel catabolism in halophilic archaea.</title>
        <authorList>
            <person name="Sorokin D.Y."/>
            <person name="Messina E."/>
            <person name="Smedile F."/>
            <person name="La Cono V."/>
            <person name="Hallsworth J.E."/>
            <person name="Yakimov M.M."/>
        </authorList>
    </citation>
    <scope>NUCLEOTIDE SEQUENCE [LARGE SCALE GENOMIC DNA]</scope>
    <source>
        <strain evidence="2 3">HSR-Est</strain>
    </source>
</reference>
<feature type="transmembrane region" description="Helical" evidence="1">
    <location>
        <begin position="206"/>
        <end position="228"/>
    </location>
</feature>
<evidence type="ECO:0000313" key="3">
    <source>
        <dbReference type="Proteomes" id="UP000663292"/>
    </source>
</evidence>